<dbReference type="PANTHER" id="PTHR37839">
    <property type="entry name" value="NA(+)-TRANSLOCATING NADH-QUINONE REDUCTASE SUBUNIT A"/>
    <property type="match status" value="1"/>
</dbReference>
<evidence type="ECO:0000256" key="1">
    <source>
        <dbReference type="ARBA" id="ARBA00022448"/>
    </source>
</evidence>
<sequence>MIRIKRGLDLPINGAPEQAIHDAGPVRTVAVLGQDYIGMKPTMDVKEGDRVKLGQTIFTDKKTPGVVYTAPGTGVVKAINRGERRVFLSLVIELDDADDDAVTFASYPDAEIASLARDKVVENLVASGLWTALRTRPFSKVPDPQTKPDSIFINLMDSSPLALDPEVVAREYSQDFVRGVNVLARLTEGKVYLCHRDGSFEGLANEAFADNVVIEAFSGPHPSGLSGTHIHFLDPVSLNKWVWTMGFQDVIASGKLFATGKLWTERFFALAGPQVKQPRLLRTRLGASLTELTEGELKDGENRVVSGSVLAGRKAAAPEDFLGRHHQQVVVLLEGRQRPMFGYLSPGANRHSNMGIYLSSLFRGKKLDMTTTTNGSERAMVPVGTYETVMPLDILPTQLLRSLIVGDIETAMSLGALELDEDDLGLCTYVCPGKYEYGPILRGNLTRIEKET</sequence>
<keyword evidence="2" id="KW-1278">Translocase</keyword>
<dbReference type="InterPro" id="IPR008703">
    <property type="entry name" value="NqrA"/>
</dbReference>
<keyword evidence="5" id="KW-0406">Ion transport</keyword>
<feature type="domain" description="NqrA second alpha/beta" evidence="10">
    <location>
        <begin position="116"/>
        <end position="262"/>
    </location>
</feature>
<dbReference type="Pfam" id="PF24836">
    <property type="entry name" value="NQRA_2nd"/>
    <property type="match status" value="1"/>
</dbReference>
<keyword evidence="6" id="KW-0830">Ubiquinone</keyword>
<dbReference type="GO" id="GO:0006814">
    <property type="term" value="P:sodium ion transport"/>
    <property type="evidence" value="ECO:0007669"/>
    <property type="project" value="UniProtKB-KW"/>
</dbReference>
<dbReference type="PANTHER" id="PTHR37839:SF1">
    <property type="entry name" value="NA(+)-TRANSLOCATING NADH-QUINONE REDUCTASE SUBUNIT A"/>
    <property type="match status" value="1"/>
</dbReference>
<dbReference type="HAMAP" id="MF_00425">
    <property type="entry name" value="NqrA"/>
    <property type="match status" value="1"/>
</dbReference>
<name>A0A0F9WGU5_9ZZZZ</name>
<dbReference type="InterPro" id="IPR022615">
    <property type="entry name" value="NqrA_C_domain"/>
</dbReference>
<keyword evidence="3" id="KW-0520">NAD</keyword>
<evidence type="ECO:0000259" key="9">
    <source>
        <dbReference type="Pfam" id="PF11973"/>
    </source>
</evidence>
<evidence type="ECO:0000259" key="10">
    <source>
        <dbReference type="Pfam" id="PF24836"/>
    </source>
</evidence>
<feature type="domain" description="Na(+)-translocating NADH-quinone reductase subunit A C-terminal" evidence="9">
    <location>
        <begin position="269"/>
        <end position="315"/>
    </location>
</feature>
<dbReference type="NCBIfam" id="TIGR01936">
    <property type="entry name" value="nqrA"/>
    <property type="match status" value="1"/>
</dbReference>
<keyword evidence="7" id="KW-0739">Sodium transport</keyword>
<evidence type="ECO:0000256" key="4">
    <source>
        <dbReference type="ARBA" id="ARBA00023053"/>
    </source>
</evidence>
<evidence type="ECO:0000256" key="6">
    <source>
        <dbReference type="ARBA" id="ARBA00023075"/>
    </source>
</evidence>
<comment type="caution">
    <text evidence="11">The sequence shown here is derived from an EMBL/GenBank/DDBJ whole genome shotgun (WGS) entry which is preliminary data.</text>
</comment>
<evidence type="ECO:0000313" key="11">
    <source>
        <dbReference type="EMBL" id="KKO11723.1"/>
    </source>
</evidence>
<evidence type="ECO:0000256" key="7">
    <source>
        <dbReference type="ARBA" id="ARBA00023201"/>
    </source>
</evidence>
<accession>A0A0F9WGU5</accession>
<dbReference type="InterPro" id="IPR056148">
    <property type="entry name" value="NQRA_2nd"/>
</dbReference>
<evidence type="ECO:0000256" key="2">
    <source>
        <dbReference type="ARBA" id="ARBA00022967"/>
    </source>
</evidence>
<dbReference type="AlphaFoldDB" id="A0A0F9WGU5"/>
<gene>
    <name evidence="11" type="ORF">LCGC14_0012240</name>
</gene>
<dbReference type="NCBIfam" id="NF003759">
    <property type="entry name" value="PRK05352.1-2"/>
    <property type="match status" value="1"/>
</dbReference>
<dbReference type="Pfam" id="PF05896">
    <property type="entry name" value="NQRA_N"/>
    <property type="match status" value="1"/>
</dbReference>
<dbReference type="InterPro" id="IPR056147">
    <property type="entry name" value="NQRA_N"/>
</dbReference>
<dbReference type="Pfam" id="PF11973">
    <property type="entry name" value="NQRA_SLBB"/>
    <property type="match status" value="1"/>
</dbReference>
<reference evidence="11" key="1">
    <citation type="journal article" date="2015" name="Nature">
        <title>Complex archaea that bridge the gap between prokaryotes and eukaryotes.</title>
        <authorList>
            <person name="Spang A."/>
            <person name="Saw J.H."/>
            <person name="Jorgensen S.L."/>
            <person name="Zaremba-Niedzwiedzka K."/>
            <person name="Martijn J."/>
            <person name="Lind A.E."/>
            <person name="van Eijk R."/>
            <person name="Schleper C."/>
            <person name="Guy L."/>
            <person name="Ettema T.J."/>
        </authorList>
    </citation>
    <scope>NUCLEOTIDE SEQUENCE</scope>
</reference>
<keyword evidence="1" id="KW-0813">Transport</keyword>
<proteinExistence type="inferred from homology"/>
<keyword evidence="4" id="KW-0915">Sodium</keyword>
<evidence type="ECO:0000256" key="3">
    <source>
        <dbReference type="ARBA" id="ARBA00023027"/>
    </source>
</evidence>
<evidence type="ECO:0000259" key="8">
    <source>
        <dbReference type="Pfam" id="PF05896"/>
    </source>
</evidence>
<dbReference type="EMBL" id="LAZR01000002">
    <property type="protein sequence ID" value="KKO11723.1"/>
    <property type="molecule type" value="Genomic_DNA"/>
</dbReference>
<protein>
    <submittedName>
        <fullName evidence="11">Uncharacterized protein</fullName>
    </submittedName>
</protein>
<evidence type="ECO:0000256" key="5">
    <source>
        <dbReference type="ARBA" id="ARBA00023065"/>
    </source>
</evidence>
<organism evidence="11">
    <name type="scientific">marine sediment metagenome</name>
    <dbReference type="NCBI Taxonomy" id="412755"/>
    <lineage>
        <taxon>unclassified sequences</taxon>
        <taxon>metagenomes</taxon>
        <taxon>ecological metagenomes</taxon>
    </lineage>
</organism>
<dbReference type="GO" id="GO:0016655">
    <property type="term" value="F:oxidoreductase activity, acting on NAD(P)H, quinone or similar compound as acceptor"/>
    <property type="evidence" value="ECO:0007669"/>
    <property type="project" value="InterPro"/>
</dbReference>
<feature type="domain" description="NqrA N-terminal barrel-sandwich hybrid" evidence="8">
    <location>
        <begin position="2"/>
        <end position="95"/>
    </location>
</feature>